<dbReference type="Proteomes" id="UP001295684">
    <property type="component" value="Unassembled WGS sequence"/>
</dbReference>
<dbReference type="EMBL" id="CAMPGE010018753">
    <property type="protein sequence ID" value="CAI2377141.1"/>
    <property type="molecule type" value="Genomic_DNA"/>
</dbReference>
<name>A0AAD1XQG7_EUPCR</name>
<organism evidence="1 2">
    <name type="scientific">Euplotes crassus</name>
    <dbReference type="NCBI Taxonomy" id="5936"/>
    <lineage>
        <taxon>Eukaryota</taxon>
        <taxon>Sar</taxon>
        <taxon>Alveolata</taxon>
        <taxon>Ciliophora</taxon>
        <taxon>Intramacronucleata</taxon>
        <taxon>Spirotrichea</taxon>
        <taxon>Hypotrichia</taxon>
        <taxon>Euplotida</taxon>
        <taxon>Euplotidae</taxon>
        <taxon>Moneuplotes</taxon>
    </lineage>
</organism>
<accession>A0AAD1XQG7</accession>
<reference evidence="1" key="1">
    <citation type="submission" date="2023-07" db="EMBL/GenBank/DDBJ databases">
        <authorList>
            <consortium name="AG Swart"/>
            <person name="Singh M."/>
            <person name="Singh A."/>
            <person name="Seah K."/>
            <person name="Emmerich C."/>
        </authorList>
    </citation>
    <scope>NUCLEOTIDE SEQUENCE</scope>
    <source>
        <strain evidence="1">DP1</strain>
    </source>
</reference>
<keyword evidence="2" id="KW-1185">Reference proteome</keyword>
<sequence>MANFTKKNDLFPSRYGRGRGIKNTDYGIVQISKNDDIPKDWKHGSLMRTSSKYRVNYLDNQTSLFPEIRKDQSDGFSAGRTHDYRMNTTALNTPKISISSPISPVNSTKGMGLQKGYYNNYLSTAKSYEKKKVALKILGTRTKVGPNHSILDSGKPNYSVLRSPVQFRNMIAEPIEDHKYNPYLSSHYRSPLTNVNGYLLQ</sequence>
<proteinExistence type="predicted"/>
<gene>
    <name evidence="1" type="ORF">ECRASSUSDP1_LOCUS18524</name>
</gene>
<comment type="caution">
    <text evidence="1">The sequence shown here is derived from an EMBL/GenBank/DDBJ whole genome shotgun (WGS) entry which is preliminary data.</text>
</comment>
<dbReference type="AlphaFoldDB" id="A0AAD1XQG7"/>
<evidence type="ECO:0000313" key="1">
    <source>
        <dbReference type="EMBL" id="CAI2377141.1"/>
    </source>
</evidence>
<evidence type="ECO:0000313" key="2">
    <source>
        <dbReference type="Proteomes" id="UP001295684"/>
    </source>
</evidence>
<protein>
    <submittedName>
        <fullName evidence="1">Uncharacterized protein</fullName>
    </submittedName>
</protein>